<name>A0A8T1UMU8_9STRA</name>
<dbReference type="AlphaFoldDB" id="A0A8T1UMU8"/>
<protein>
    <submittedName>
        <fullName evidence="2">Uncharacterized protein</fullName>
    </submittedName>
</protein>
<dbReference type="Proteomes" id="UP000688947">
    <property type="component" value="Unassembled WGS sequence"/>
</dbReference>
<gene>
    <name evidence="2" type="ORF">JG687_00004835</name>
</gene>
<accession>A0A8T1UMU8</accession>
<feature type="region of interest" description="Disordered" evidence="1">
    <location>
        <begin position="1"/>
        <end position="31"/>
    </location>
</feature>
<comment type="caution">
    <text evidence="2">The sequence shown here is derived from an EMBL/GenBank/DDBJ whole genome shotgun (WGS) entry which is preliminary data.</text>
</comment>
<evidence type="ECO:0000256" key="1">
    <source>
        <dbReference type="SAM" id="MobiDB-lite"/>
    </source>
</evidence>
<sequence length="84" mass="9135">MDGIASTSDATSRGSGEATEDTGRPDGRKKTKVALVVDMEESKQMAIDLFRTNIESGESKAFFAFMRKKRLAEALGRAPFPPQP</sequence>
<dbReference type="EMBL" id="JAENGZ010000172">
    <property type="protein sequence ID" value="KAG6966456.1"/>
    <property type="molecule type" value="Genomic_DNA"/>
</dbReference>
<evidence type="ECO:0000313" key="3">
    <source>
        <dbReference type="Proteomes" id="UP000688947"/>
    </source>
</evidence>
<feature type="compositionally biased region" description="Polar residues" evidence="1">
    <location>
        <begin position="1"/>
        <end position="14"/>
    </location>
</feature>
<organism evidence="2 3">
    <name type="scientific">Phytophthora cactorum</name>
    <dbReference type="NCBI Taxonomy" id="29920"/>
    <lineage>
        <taxon>Eukaryota</taxon>
        <taxon>Sar</taxon>
        <taxon>Stramenopiles</taxon>
        <taxon>Oomycota</taxon>
        <taxon>Peronosporomycetes</taxon>
        <taxon>Peronosporales</taxon>
        <taxon>Peronosporaceae</taxon>
        <taxon>Phytophthora</taxon>
    </lineage>
</organism>
<reference evidence="2" key="1">
    <citation type="submission" date="2021-01" db="EMBL/GenBank/DDBJ databases">
        <title>Phytophthora aleatoria, a newly-described species from Pinus radiata is distinct from Phytophthora cactorum isolates based on comparative genomics.</title>
        <authorList>
            <person name="Mcdougal R."/>
            <person name="Panda P."/>
            <person name="Williams N."/>
            <person name="Studholme D.J."/>
        </authorList>
    </citation>
    <scope>NUCLEOTIDE SEQUENCE</scope>
    <source>
        <strain evidence="2">NZFS 3830</strain>
    </source>
</reference>
<evidence type="ECO:0000313" key="2">
    <source>
        <dbReference type="EMBL" id="KAG6966456.1"/>
    </source>
</evidence>
<proteinExistence type="predicted"/>